<evidence type="ECO:0000256" key="2">
    <source>
        <dbReference type="SAM" id="SignalP"/>
    </source>
</evidence>
<evidence type="ECO:0000313" key="4">
    <source>
        <dbReference type="EMBL" id="MCU7613903.1"/>
    </source>
</evidence>
<evidence type="ECO:0000313" key="5">
    <source>
        <dbReference type="Proteomes" id="UP001208114"/>
    </source>
</evidence>
<dbReference type="NCBIfam" id="TIGR03696">
    <property type="entry name" value="Rhs_assc_core"/>
    <property type="match status" value="1"/>
</dbReference>
<dbReference type="InterPro" id="IPR045619">
    <property type="entry name" value="DUF6443"/>
</dbReference>
<evidence type="ECO:0000259" key="3">
    <source>
        <dbReference type="Pfam" id="PF20041"/>
    </source>
</evidence>
<dbReference type="PANTHER" id="PTHR32305">
    <property type="match status" value="1"/>
</dbReference>
<feature type="region of interest" description="Disordered" evidence="1">
    <location>
        <begin position="1131"/>
        <end position="1173"/>
    </location>
</feature>
<feature type="signal peptide" evidence="2">
    <location>
        <begin position="1"/>
        <end position="19"/>
    </location>
</feature>
<keyword evidence="2" id="KW-0732">Signal</keyword>
<accession>A0ABT2VV76</accession>
<comment type="caution">
    <text evidence="4">The sequence shown here is derived from an EMBL/GenBank/DDBJ whole genome shotgun (WGS) entry which is preliminary data.</text>
</comment>
<protein>
    <submittedName>
        <fullName evidence="4">DUF6443 domain-containing protein</fullName>
    </submittedName>
</protein>
<dbReference type="InterPro" id="IPR022385">
    <property type="entry name" value="Rhs_assc_core"/>
</dbReference>
<evidence type="ECO:0000256" key="1">
    <source>
        <dbReference type="SAM" id="MobiDB-lite"/>
    </source>
</evidence>
<dbReference type="EMBL" id="JAOTEN010000001">
    <property type="protein sequence ID" value="MCU7613903.1"/>
    <property type="molecule type" value="Genomic_DNA"/>
</dbReference>
<dbReference type="Pfam" id="PF20041">
    <property type="entry name" value="DUF6443"/>
    <property type="match status" value="1"/>
</dbReference>
<keyword evidence="5" id="KW-1185">Reference proteome</keyword>
<dbReference type="InterPro" id="IPR050708">
    <property type="entry name" value="T6SS_VgrG/RHS"/>
</dbReference>
<dbReference type="RefSeq" id="WP_262989742.1">
    <property type="nucleotide sequence ID" value="NZ_JAOTEN010000001.1"/>
</dbReference>
<dbReference type="PANTHER" id="PTHR32305:SF15">
    <property type="entry name" value="PROTEIN RHSA-RELATED"/>
    <property type="match status" value="1"/>
</dbReference>
<dbReference type="Proteomes" id="UP001208114">
    <property type="component" value="Unassembled WGS sequence"/>
</dbReference>
<name>A0ABT2VV76_9FLAO</name>
<dbReference type="Gene3D" id="2.180.10.10">
    <property type="entry name" value="RHS repeat-associated core"/>
    <property type="match status" value="1"/>
</dbReference>
<gene>
    <name evidence="4" type="ORF">N0B16_05585</name>
</gene>
<sequence length="1173" mass="131848">MKKIFIPISTLLVAGLVHAQLTPTENYVYSKTYLSDPSLLNPKTLETVQYFDGLGRPKQLVNVKASPLGKDVVTHIEYDGFGRQVKDYLPIPQSSTLNGAIVSSPLGNASSVYGSEKIYADKLLENSPLDRVLEQKQVGNDWNNKPVKFEYAANSEGEVKKYVTTTTWVNGATSSVLSMASDSNSENGNYKASRLYKTTVTDEDGNKTIEFKNGQGQVILVRKALSATDNADTYYVYNEYNQLAFVIPPLASVSASIDGALLNNLCYQYRYDGRNRLVEKKLPGKSWEYMVYDKQDRVVATRDANLESKGQWLFTKYDQFGRVAFTGISTGGGRSAEQVDVETFGSNNVPRISSTSFTLDGMDVHYRGFLAYPAETKYVKLLSVNYYDTYAPYNFNPAFPTTVFNIPVITDNITGTSINTKGLPVMNFIKNIEDDNWTKNYIWYDRKGRAIATHSINHLGGYTKTESLLDFSGTPQQVITKHKRLSSDTEKMISENFEYDAQNRLLVHKHKVDNNAEEILVQNEYNELSQLKTKKVGGTVLGSGLQLVDYTYNIRGWMTKINDPTNLGNDLFGYKINYNQVEGLSIPNSDFPDLEVKPKYNGNISEITWKTSVEENDPLKRYGYAYDPLNRLSGGFYQKEGSEAAKEYFEKLDYDLNGNISRLRRSESVLPGGTTAMLIDNLRYDYLGNRLIKVTEEQIGNSKGYPYFAVPTEMLYDDNGNMTRHKDKGLETILYNYLNLPDRLAGPSGKNQKIYNYLYRADGTKVSKGYSRGAENWTTEYLDGFQYSFYTGPTPPVSISDLKFVPTSEGYYDFENNSYIYNYTDHLGNVRLSYADTNKDGIIQPRQYNVQECDGPLDPMNPPNCTDHWKPGEIVAVNNYYPFGLLHNYTATTQNPYQYKYNGKELQETGMYDYGARFYMPDIGRWGVVDPLAEKMRRWSPYNYVMNNPIRFIDPDGRAVMDPGDKFKNLRAAASDFGKQYNGLSINYNVELRTMFYQATDKSGETYYSYSVPETGSQGMTSNVSPSEVADVSKLGEIVADGHLHAGDVDVIKIDGRDYSSANKFSDRDIDTYENDLVDGSGKKEDNGFGKPVIGYVGTGDGGMREFIPGVSDNSNSGKKDAGGVPIKKYDIPFDTSLPSDPASGSLRLNKIPPTNMPNVLPKGFDPEQPKRY</sequence>
<feature type="chain" id="PRO_5046117301" evidence="2">
    <location>
        <begin position="20"/>
        <end position="1173"/>
    </location>
</feature>
<reference evidence="5" key="1">
    <citation type="submission" date="2023-07" db="EMBL/GenBank/DDBJ databases">
        <title>Chryseobacterium sp. GMJ5 Genome sequencing and assembly.</title>
        <authorList>
            <person name="Jung Y."/>
        </authorList>
    </citation>
    <scope>NUCLEOTIDE SEQUENCE [LARGE SCALE GENOMIC DNA]</scope>
    <source>
        <strain evidence="5">GMJ5</strain>
    </source>
</reference>
<organism evidence="4 5">
    <name type="scientific">Chryseobacterium gilvum</name>
    <dbReference type="NCBI Taxonomy" id="2976534"/>
    <lineage>
        <taxon>Bacteria</taxon>
        <taxon>Pseudomonadati</taxon>
        <taxon>Bacteroidota</taxon>
        <taxon>Flavobacteriia</taxon>
        <taxon>Flavobacteriales</taxon>
        <taxon>Weeksellaceae</taxon>
        <taxon>Chryseobacterium group</taxon>
        <taxon>Chryseobacterium</taxon>
    </lineage>
</organism>
<proteinExistence type="predicted"/>
<feature type="domain" description="DUF6443" evidence="3">
    <location>
        <begin position="38"/>
        <end position="151"/>
    </location>
</feature>